<accession>A0A2G5I0L4</accession>
<comment type="caution">
    <text evidence="1">The sequence shown here is derived from an EMBL/GenBank/DDBJ whole genome shotgun (WGS) entry which is preliminary data.</text>
</comment>
<evidence type="ECO:0000313" key="1">
    <source>
        <dbReference type="EMBL" id="PIA98337.1"/>
    </source>
</evidence>
<dbReference type="Proteomes" id="UP000230605">
    <property type="component" value="Chromosome 2"/>
</dbReference>
<sequence length="176" mass="18779">MYDSHLLLLVLAIHLQDSFDQQHLYPADLPLATTTRKNRNPTTTAKMQFTTFAFAAVLLSPLALAQAPASSFGVPNPNDIAEVDYCQCVGFTGAPNDVPNNQYTDKVCMGWAGALSIMNGSFRQCTNVSPDAITGFSNTCASYGEAGARGAKCCKRGQAWSECQMVIPGENGGKCS</sequence>
<name>A0A2G5I0L4_CERBT</name>
<dbReference type="EMBL" id="LKMD01000102">
    <property type="protein sequence ID" value="PIA98337.1"/>
    <property type="molecule type" value="Genomic_DNA"/>
</dbReference>
<proteinExistence type="predicted"/>
<protein>
    <submittedName>
        <fullName evidence="1">Uncharacterized protein</fullName>
    </submittedName>
</protein>
<reference evidence="1 2" key="1">
    <citation type="submission" date="2015-10" db="EMBL/GenBank/DDBJ databases">
        <title>The cercosporin biosynthetic gene cluster was horizontally transferred to several fungal lineages and shown to be expanded in Cercospora beticola based on microsynteny with recipient genomes.</title>
        <authorList>
            <person name="De Jonge R."/>
            <person name="Ebert M.K."/>
            <person name="Suttle J.C."/>
            <person name="Jurick Ii W.M."/>
            <person name="Secor G.A."/>
            <person name="Thomma B.P."/>
            <person name="Van De Peer Y."/>
            <person name="Bolton M.D."/>
        </authorList>
    </citation>
    <scope>NUCLEOTIDE SEQUENCE [LARGE SCALE GENOMIC DNA]</scope>
    <source>
        <strain evidence="1 2">09-40</strain>
    </source>
</reference>
<gene>
    <name evidence="1" type="ORF">CB0940_06606</name>
</gene>
<organism evidence="1 2">
    <name type="scientific">Cercospora beticola</name>
    <name type="common">Sugarbeet leaf spot fungus</name>
    <dbReference type="NCBI Taxonomy" id="122368"/>
    <lineage>
        <taxon>Eukaryota</taxon>
        <taxon>Fungi</taxon>
        <taxon>Dikarya</taxon>
        <taxon>Ascomycota</taxon>
        <taxon>Pezizomycotina</taxon>
        <taxon>Dothideomycetes</taxon>
        <taxon>Dothideomycetidae</taxon>
        <taxon>Mycosphaerellales</taxon>
        <taxon>Mycosphaerellaceae</taxon>
        <taxon>Cercospora</taxon>
    </lineage>
</organism>
<dbReference type="AlphaFoldDB" id="A0A2G5I0L4"/>
<evidence type="ECO:0000313" key="2">
    <source>
        <dbReference type="Proteomes" id="UP000230605"/>
    </source>
</evidence>